<sequence>MKSLAVTGLLCGLVAYVEASIAANPWQHSMFYSAYRMHVEVYGVGNHPAYAPCVSTTSPKGICSFDEFAEYVRTKPNGGGTPWPRNVVDALNVDTPDPKAAVAAIRHAVDEKVAIMPSNTASAQIDKLKLFPVNPITANNFTPQLQRLNDLIQDLRKEAVAKWGVDLSEAQRTSGHWKNFETSMFRKDIAYIETTMGTRKNGVKFVRKTVTSSLEPDPQYNKWDEPDYDKMRANGEDMNKVTSIMNAYNSDKKKGMPHHV</sequence>
<comment type="caution">
    <text evidence="2">The sequence shown here is derived from an EMBL/GenBank/DDBJ whole genome shotgun (WGS) entry which is preliminary data.</text>
</comment>
<keyword evidence="1" id="KW-0732">Signal</keyword>
<evidence type="ECO:0000313" key="3">
    <source>
        <dbReference type="Proteomes" id="UP000813444"/>
    </source>
</evidence>
<feature type="chain" id="PRO_5035435650" evidence="1">
    <location>
        <begin position="20"/>
        <end position="260"/>
    </location>
</feature>
<evidence type="ECO:0000313" key="2">
    <source>
        <dbReference type="EMBL" id="KAH7310861.1"/>
    </source>
</evidence>
<protein>
    <submittedName>
        <fullName evidence="2">Uncharacterized protein</fullName>
    </submittedName>
</protein>
<evidence type="ECO:0000256" key="1">
    <source>
        <dbReference type="SAM" id="SignalP"/>
    </source>
</evidence>
<dbReference type="EMBL" id="JAGPNK010000012">
    <property type="protein sequence ID" value="KAH7310861.1"/>
    <property type="molecule type" value="Genomic_DNA"/>
</dbReference>
<name>A0A8K0SKP8_9HYPO</name>
<accession>A0A8K0SKP8</accession>
<reference evidence="2" key="1">
    <citation type="journal article" date="2021" name="Nat. Commun.">
        <title>Genetic determinants of endophytism in the Arabidopsis root mycobiome.</title>
        <authorList>
            <person name="Mesny F."/>
            <person name="Miyauchi S."/>
            <person name="Thiergart T."/>
            <person name="Pickel B."/>
            <person name="Atanasova L."/>
            <person name="Karlsson M."/>
            <person name="Huettel B."/>
            <person name="Barry K.W."/>
            <person name="Haridas S."/>
            <person name="Chen C."/>
            <person name="Bauer D."/>
            <person name="Andreopoulos W."/>
            <person name="Pangilinan J."/>
            <person name="LaButti K."/>
            <person name="Riley R."/>
            <person name="Lipzen A."/>
            <person name="Clum A."/>
            <person name="Drula E."/>
            <person name="Henrissat B."/>
            <person name="Kohler A."/>
            <person name="Grigoriev I.V."/>
            <person name="Martin F.M."/>
            <person name="Hacquard S."/>
        </authorList>
    </citation>
    <scope>NUCLEOTIDE SEQUENCE</scope>
    <source>
        <strain evidence="2">MPI-CAGE-CH-0235</strain>
    </source>
</reference>
<keyword evidence="3" id="KW-1185">Reference proteome</keyword>
<feature type="signal peptide" evidence="1">
    <location>
        <begin position="1"/>
        <end position="19"/>
    </location>
</feature>
<dbReference type="Proteomes" id="UP000813444">
    <property type="component" value="Unassembled WGS sequence"/>
</dbReference>
<organism evidence="2 3">
    <name type="scientific">Stachybotrys elegans</name>
    <dbReference type="NCBI Taxonomy" id="80388"/>
    <lineage>
        <taxon>Eukaryota</taxon>
        <taxon>Fungi</taxon>
        <taxon>Dikarya</taxon>
        <taxon>Ascomycota</taxon>
        <taxon>Pezizomycotina</taxon>
        <taxon>Sordariomycetes</taxon>
        <taxon>Hypocreomycetidae</taxon>
        <taxon>Hypocreales</taxon>
        <taxon>Stachybotryaceae</taxon>
        <taxon>Stachybotrys</taxon>
    </lineage>
</organism>
<gene>
    <name evidence="2" type="ORF">B0I35DRAFT_412300</name>
</gene>
<proteinExistence type="predicted"/>
<dbReference type="AlphaFoldDB" id="A0A8K0SKP8"/>
<dbReference type="OrthoDB" id="4794019at2759"/>